<keyword evidence="1" id="KW-0479">Metal-binding</keyword>
<dbReference type="InterPro" id="IPR036866">
    <property type="entry name" value="RibonucZ/Hydroxyglut_hydro"/>
</dbReference>
<dbReference type="EMBL" id="JACIEW010000001">
    <property type="protein sequence ID" value="MBB4050940.1"/>
    <property type="molecule type" value="Genomic_DNA"/>
</dbReference>
<dbReference type="Proteomes" id="UP000547011">
    <property type="component" value="Unassembled WGS sequence"/>
</dbReference>
<dbReference type="Gene3D" id="3.60.15.10">
    <property type="entry name" value="Ribonuclease Z/Hydroxyacylglutathione hydrolase-like"/>
    <property type="match status" value="1"/>
</dbReference>
<organism evidence="4 5">
    <name type="scientific">Devosia subaequoris</name>
    <dbReference type="NCBI Taxonomy" id="395930"/>
    <lineage>
        <taxon>Bacteria</taxon>
        <taxon>Pseudomonadati</taxon>
        <taxon>Pseudomonadota</taxon>
        <taxon>Alphaproteobacteria</taxon>
        <taxon>Hyphomicrobiales</taxon>
        <taxon>Devosiaceae</taxon>
        <taxon>Devosia</taxon>
    </lineage>
</organism>
<evidence type="ECO:0000313" key="5">
    <source>
        <dbReference type="Proteomes" id="UP000547011"/>
    </source>
</evidence>
<dbReference type="Pfam" id="PF00753">
    <property type="entry name" value="Lactamase_B"/>
    <property type="match status" value="1"/>
</dbReference>
<sequence length="310" mass="34708">MSDSFKQPIVRFSPSRGPESPDVWGVYEPDTGSVQYVCADPASKRAGLIDVVWNFDPQSYSTSSASADQILDIVREKNLSVEWVLDTHPHADHLMASDYLKQRTGAPTAIGEKVREIAGLWSRIYHLPHAFDPDRDFDRLFSEGETFSIGDLEARVLLSPGHTLGSITFVVGDAAFVHDTLMYPDVGTSRADFPGGDAEQLWETIQTLLQLPAQTRLFIGHDYGTSERQEPQWEATVSEHKSHNVHVKDGTKREDWLELRRARDATLPLPDRMLAALQVNLRGGRLPEPEADGRHYLKLPVNHFSTPQAD</sequence>
<dbReference type="RefSeq" id="WP_183309687.1">
    <property type="nucleotide sequence ID" value="NZ_JACIEW010000001.1"/>
</dbReference>
<evidence type="ECO:0000259" key="3">
    <source>
        <dbReference type="SMART" id="SM00849"/>
    </source>
</evidence>
<protein>
    <submittedName>
        <fullName evidence="4">Glyoxylase-like metal-dependent hydrolase (Beta-lactamase superfamily II)</fullName>
    </submittedName>
</protein>
<dbReference type="InterPro" id="IPR051682">
    <property type="entry name" value="Mito_Persulfide_Diox"/>
</dbReference>
<evidence type="ECO:0000256" key="1">
    <source>
        <dbReference type="ARBA" id="ARBA00022723"/>
    </source>
</evidence>
<comment type="caution">
    <text evidence="4">The sequence shown here is derived from an EMBL/GenBank/DDBJ whole genome shotgun (WGS) entry which is preliminary data.</text>
</comment>
<dbReference type="GO" id="GO:0016787">
    <property type="term" value="F:hydrolase activity"/>
    <property type="evidence" value="ECO:0007669"/>
    <property type="project" value="UniProtKB-KW"/>
</dbReference>
<feature type="region of interest" description="Disordered" evidence="2">
    <location>
        <begin position="1"/>
        <end position="22"/>
    </location>
</feature>
<dbReference type="InterPro" id="IPR001279">
    <property type="entry name" value="Metallo-B-lactamas"/>
</dbReference>
<keyword evidence="4" id="KW-0378">Hydrolase</keyword>
<dbReference type="GO" id="GO:0050313">
    <property type="term" value="F:sulfur dioxygenase activity"/>
    <property type="evidence" value="ECO:0007669"/>
    <property type="project" value="InterPro"/>
</dbReference>
<dbReference type="SUPFAM" id="SSF56281">
    <property type="entry name" value="Metallo-hydrolase/oxidoreductase"/>
    <property type="match status" value="1"/>
</dbReference>
<evidence type="ECO:0000256" key="2">
    <source>
        <dbReference type="SAM" id="MobiDB-lite"/>
    </source>
</evidence>
<dbReference type="GO" id="GO:0070813">
    <property type="term" value="P:hydrogen sulfide metabolic process"/>
    <property type="evidence" value="ECO:0007669"/>
    <property type="project" value="TreeGrafter"/>
</dbReference>
<gene>
    <name evidence="4" type="ORF">GGR20_000558</name>
</gene>
<dbReference type="PANTHER" id="PTHR43084:SF1">
    <property type="entry name" value="PERSULFIDE DIOXYGENASE ETHE1, MITOCHONDRIAL"/>
    <property type="match status" value="1"/>
</dbReference>
<name>A0A7W6IJS3_9HYPH</name>
<dbReference type="GO" id="GO:0046872">
    <property type="term" value="F:metal ion binding"/>
    <property type="evidence" value="ECO:0007669"/>
    <property type="project" value="UniProtKB-KW"/>
</dbReference>
<keyword evidence="5" id="KW-1185">Reference proteome</keyword>
<dbReference type="SMART" id="SM00849">
    <property type="entry name" value="Lactamase_B"/>
    <property type="match status" value="1"/>
</dbReference>
<dbReference type="CDD" id="cd07724">
    <property type="entry name" value="POD-like_MBL-fold"/>
    <property type="match status" value="1"/>
</dbReference>
<evidence type="ECO:0000313" key="4">
    <source>
        <dbReference type="EMBL" id="MBB4050940.1"/>
    </source>
</evidence>
<dbReference type="InterPro" id="IPR044528">
    <property type="entry name" value="POD-like_MBL-fold"/>
</dbReference>
<dbReference type="PANTHER" id="PTHR43084">
    <property type="entry name" value="PERSULFIDE DIOXYGENASE ETHE1"/>
    <property type="match status" value="1"/>
</dbReference>
<dbReference type="GO" id="GO:0006749">
    <property type="term" value="P:glutathione metabolic process"/>
    <property type="evidence" value="ECO:0007669"/>
    <property type="project" value="InterPro"/>
</dbReference>
<accession>A0A7W6IJS3</accession>
<reference evidence="4 5" key="1">
    <citation type="submission" date="2020-08" db="EMBL/GenBank/DDBJ databases">
        <title>Genomic Encyclopedia of Type Strains, Phase IV (KMG-IV): sequencing the most valuable type-strain genomes for metagenomic binning, comparative biology and taxonomic classification.</title>
        <authorList>
            <person name="Goeker M."/>
        </authorList>
    </citation>
    <scope>NUCLEOTIDE SEQUENCE [LARGE SCALE GENOMIC DNA]</scope>
    <source>
        <strain evidence="4 5">DSM 23447</strain>
    </source>
</reference>
<proteinExistence type="predicted"/>
<feature type="domain" description="Metallo-beta-lactamase" evidence="3">
    <location>
        <begin position="32"/>
        <end position="221"/>
    </location>
</feature>
<dbReference type="AlphaFoldDB" id="A0A7W6IJS3"/>